<dbReference type="NCBIfam" id="TIGR04407">
    <property type="entry name" value="LptF_YjgP"/>
    <property type="match status" value="1"/>
</dbReference>
<feature type="transmembrane region" description="Helical" evidence="12">
    <location>
        <begin position="98"/>
        <end position="120"/>
    </location>
</feature>
<feature type="transmembrane region" description="Helical" evidence="12">
    <location>
        <begin position="271"/>
        <end position="292"/>
    </location>
</feature>
<evidence type="ECO:0000256" key="9">
    <source>
        <dbReference type="ARBA" id="ARBA00022989"/>
    </source>
</evidence>
<dbReference type="GO" id="GO:0015920">
    <property type="term" value="P:lipopolysaccharide transport"/>
    <property type="evidence" value="ECO:0007669"/>
    <property type="project" value="TreeGrafter"/>
</dbReference>
<feature type="transmembrane region" description="Helical" evidence="12">
    <location>
        <begin position="56"/>
        <end position="77"/>
    </location>
</feature>
<comment type="subcellular location">
    <subcellularLocation>
        <location evidence="2">Cell inner membrane</location>
        <topology evidence="2">Multi-pass membrane protein</topology>
    </subcellularLocation>
</comment>
<proteinExistence type="inferred from homology"/>
<feature type="transmembrane region" description="Helical" evidence="12">
    <location>
        <begin position="12"/>
        <end position="36"/>
    </location>
</feature>
<evidence type="ECO:0000313" key="14">
    <source>
        <dbReference type="Proteomes" id="UP000434580"/>
    </source>
</evidence>
<dbReference type="Proteomes" id="UP000434580">
    <property type="component" value="Unassembled WGS sequence"/>
</dbReference>
<keyword evidence="5" id="KW-0813">Transport</keyword>
<dbReference type="GO" id="GO:0055085">
    <property type="term" value="P:transmembrane transport"/>
    <property type="evidence" value="ECO:0007669"/>
    <property type="project" value="InterPro"/>
</dbReference>
<dbReference type="PANTHER" id="PTHR33529">
    <property type="entry name" value="SLR0882 PROTEIN-RELATED"/>
    <property type="match status" value="1"/>
</dbReference>
<keyword evidence="9 12" id="KW-1133">Transmembrane helix</keyword>
<comment type="similarity">
    <text evidence="3">Belongs to the LptF/LptG family.</text>
</comment>
<keyword evidence="7" id="KW-0997">Cell inner membrane</keyword>
<keyword evidence="6" id="KW-1003">Cell membrane</keyword>
<evidence type="ECO:0000256" key="4">
    <source>
        <dbReference type="ARBA" id="ARBA00014213"/>
    </source>
</evidence>
<evidence type="ECO:0000256" key="2">
    <source>
        <dbReference type="ARBA" id="ARBA00004429"/>
    </source>
</evidence>
<dbReference type="InterPro" id="IPR030922">
    <property type="entry name" value="LptF"/>
</dbReference>
<dbReference type="GO" id="GO:0043190">
    <property type="term" value="C:ATP-binding cassette (ABC) transporter complex"/>
    <property type="evidence" value="ECO:0007669"/>
    <property type="project" value="InterPro"/>
</dbReference>
<evidence type="ECO:0000256" key="1">
    <source>
        <dbReference type="ARBA" id="ARBA00002265"/>
    </source>
</evidence>
<evidence type="ECO:0000256" key="12">
    <source>
        <dbReference type="SAM" id="Phobius"/>
    </source>
</evidence>
<name>A0A5S9QGM6_9GAMM</name>
<keyword evidence="8 12" id="KW-0812">Transmembrane</keyword>
<sequence length="367" mass="40692">MRVFRYLFKEVLGSFVGVSTLLIVIFVSSTFVRYLADAASGRLPSDIVFAVLMYRLPGFLELIVPLSLFLGVMLAFGRLYVESEMIVLQACGLSKMRLMMYSQGLAVIVMGLVAVLTLYVSPLGMEKYYDVKAEAETQGSFNTVVAGSFKQFGGSDVVLYAGEVTDNKTLLSDVFVAQSLKSSGPNKISLVKAKEGRIVNKDGHRYLELEDGVQISGDIQTNDLTVTRYDIFGYLVEEQQDEEGPLAISDIDAKSTVDLIGSKKRKEQAALQWRIGLPFMVPIIALIAFAMSETSHRRGRYFKLLPGIILYFVYFVSATGVKTLIEDGKMPADLGLWPVHLLFLLVGFGILFMSEIRHRLFHRGKGA</sequence>
<evidence type="ECO:0000313" key="13">
    <source>
        <dbReference type="EMBL" id="CAA0117834.1"/>
    </source>
</evidence>
<keyword evidence="10 12" id="KW-0472">Membrane</keyword>
<evidence type="ECO:0000256" key="10">
    <source>
        <dbReference type="ARBA" id="ARBA00023136"/>
    </source>
</evidence>
<evidence type="ECO:0000256" key="7">
    <source>
        <dbReference type="ARBA" id="ARBA00022519"/>
    </source>
</evidence>
<dbReference type="PANTHER" id="PTHR33529:SF7">
    <property type="entry name" value="LIPOPOLYSACCHARIDE EXPORT SYSTEM PERMEASE PROTEIN LPTF"/>
    <property type="match status" value="1"/>
</dbReference>
<evidence type="ECO:0000256" key="6">
    <source>
        <dbReference type="ARBA" id="ARBA00022475"/>
    </source>
</evidence>
<reference evidence="13 14" key="1">
    <citation type="submission" date="2019-11" db="EMBL/GenBank/DDBJ databases">
        <authorList>
            <person name="Holert J."/>
        </authorList>
    </citation>
    <scope>NUCLEOTIDE SEQUENCE [LARGE SCALE GENOMIC DNA]</scope>
    <source>
        <strain evidence="13">BC5_2</strain>
    </source>
</reference>
<dbReference type="EMBL" id="CACSII010000019">
    <property type="protein sequence ID" value="CAA0117834.1"/>
    <property type="molecule type" value="Genomic_DNA"/>
</dbReference>
<accession>A0A5S9QGM6</accession>
<feature type="transmembrane region" description="Helical" evidence="12">
    <location>
        <begin position="304"/>
        <end position="325"/>
    </location>
</feature>
<dbReference type="OrthoDB" id="9778062at2"/>
<evidence type="ECO:0000256" key="11">
    <source>
        <dbReference type="ARBA" id="ARBA00026081"/>
    </source>
</evidence>
<organism evidence="13 14">
    <name type="scientific">BD1-7 clade bacterium</name>
    <dbReference type="NCBI Taxonomy" id="2029982"/>
    <lineage>
        <taxon>Bacteria</taxon>
        <taxon>Pseudomonadati</taxon>
        <taxon>Pseudomonadota</taxon>
        <taxon>Gammaproteobacteria</taxon>
        <taxon>Cellvibrionales</taxon>
        <taxon>Spongiibacteraceae</taxon>
        <taxon>BD1-7 clade</taxon>
    </lineage>
</organism>
<gene>
    <name evidence="13" type="primary">lptF</name>
    <name evidence="13" type="ORF">DPBNPPHM_02339</name>
</gene>
<comment type="function">
    <text evidence="1">Part of the ABC transporter complex LptBFG involved in the translocation of lipopolysaccharide (LPS) from the inner membrane to the outer membrane.</text>
</comment>
<evidence type="ECO:0000256" key="3">
    <source>
        <dbReference type="ARBA" id="ARBA00007725"/>
    </source>
</evidence>
<dbReference type="AlphaFoldDB" id="A0A5S9QGM6"/>
<dbReference type="Pfam" id="PF03739">
    <property type="entry name" value="LptF_LptG"/>
    <property type="match status" value="1"/>
</dbReference>
<dbReference type="InterPro" id="IPR005495">
    <property type="entry name" value="LptG/LptF_permease"/>
</dbReference>
<protein>
    <recommendedName>
        <fullName evidence="4">Lipopolysaccharide export system permease protein LptF</fullName>
    </recommendedName>
</protein>
<feature type="transmembrane region" description="Helical" evidence="12">
    <location>
        <begin position="337"/>
        <end position="356"/>
    </location>
</feature>
<evidence type="ECO:0000256" key="5">
    <source>
        <dbReference type="ARBA" id="ARBA00022448"/>
    </source>
</evidence>
<evidence type="ECO:0000256" key="8">
    <source>
        <dbReference type="ARBA" id="ARBA00022692"/>
    </source>
</evidence>
<comment type="subunit">
    <text evidence="11">Component of the lipopolysaccharide transport and assembly complex. The LptBFG transporter is composed of two ATP-binding proteins (LptB) and two transmembrane proteins (LptF and LptG).</text>
</comment>